<sequence>MKAGSRLLSESGRTQTVRNIIVKPTPLKAYNLTVADWHTYFVKGNQAETEGVWVHNACPPRKTPSTPVYGNDSEAYAAAKKLGYRKIKERTRNDAAIFKKGKSYISRDVDSHNGGAWKEASSPKNLNRKETRNGTFDKNLNRIGD</sequence>
<feature type="region of interest" description="Disordered" evidence="1">
    <location>
        <begin position="109"/>
        <end position="145"/>
    </location>
</feature>
<proteinExistence type="predicted"/>
<accession>B4RNB9</accession>
<dbReference type="EMBL" id="CP001050">
    <property type="protein sequence ID" value="ACF31314.1"/>
    <property type="molecule type" value="Genomic_DNA"/>
</dbReference>
<dbReference type="Pfam" id="PF07591">
    <property type="entry name" value="PT-HINT"/>
    <property type="match status" value="1"/>
</dbReference>
<dbReference type="AlphaFoldDB" id="B4RNB9"/>
<dbReference type="Gene3D" id="2.170.16.10">
    <property type="entry name" value="Hedgehog/Intein (Hint) domain"/>
    <property type="match status" value="1"/>
</dbReference>
<dbReference type="InterPro" id="IPR038181">
    <property type="entry name" value="Ntox21_sf"/>
</dbReference>
<dbReference type="Gene3D" id="3.10.380.20">
    <property type="entry name" value="Novel toxin 21 (CdiA), C-terminal domain"/>
    <property type="match status" value="1"/>
</dbReference>
<dbReference type="SUPFAM" id="SSF51294">
    <property type="entry name" value="Hedgehog/intein (Hint) domain"/>
    <property type="match status" value="1"/>
</dbReference>
<evidence type="ECO:0000313" key="3">
    <source>
        <dbReference type="EMBL" id="ACF31314.1"/>
    </source>
</evidence>
<dbReference type="Proteomes" id="UP000002564">
    <property type="component" value="Chromosome"/>
</dbReference>
<dbReference type="InterPro" id="IPR036844">
    <property type="entry name" value="Hint_dom_sf"/>
</dbReference>
<evidence type="ECO:0000259" key="2">
    <source>
        <dbReference type="Pfam" id="PF15526"/>
    </source>
</evidence>
<name>B4RNB9_NEIG2</name>
<dbReference type="HOGENOM" id="CLU_1784823_0_0_4"/>
<gene>
    <name evidence="3" type="ordered locus">NGK_1629</name>
</gene>
<organism evidence="3 4">
    <name type="scientific">Neisseria gonorrhoeae (strain NCCP11945)</name>
    <dbReference type="NCBI Taxonomy" id="521006"/>
    <lineage>
        <taxon>Bacteria</taxon>
        <taxon>Pseudomonadati</taxon>
        <taxon>Pseudomonadota</taxon>
        <taxon>Betaproteobacteria</taxon>
        <taxon>Neisseriales</taxon>
        <taxon>Neisseriaceae</taxon>
        <taxon>Neisseria</taxon>
    </lineage>
</organism>
<dbReference type="InterPro" id="IPR028190">
    <property type="entry name" value="Ntox21"/>
</dbReference>
<protein>
    <recommendedName>
        <fullName evidence="2">Novel toxin 21 domain-containing protein</fullName>
    </recommendedName>
</protein>
<feature type="domain" description="Novel toxin 21" evidence="2">
    <location>
        <begin position="77"/>
        <end position="145"/>
    </location>
</feature>
<dbReference type="Pfam" id="PF15526">
    <property type="entry name" value="Ntox21"/>
    <property type="match status" value="1"/>
</dbReference>
<reference evidence="3 4" key="1">
    <citation type="journal article" date="2008" name="J. Bacteriol.">
        <title>Complete genome sequence of Neisseria gonorrhoeae NCCP11945.</title>
        <authorList>
            <person name="Chung G.T."/>
            <person name="Yoo J.S."/>
            <person name="Oh H.B."/>
            <person name="Lee Y.S."/>
            <person name="Cha S.H."/>
            <person name="Kim S.J."/>
            <person name="Yoo C.K."/>
        </authorList>
    </citation>
    <scope>NUCLEOTIDE SEQUENCE [LARGE SCALE GENOMIC DNA]</scope>
    <source>
        <strain evidence="3 4">NCCP11945</strain>
    </source>
</reference>
<dbReference type="CDD" id="cd20685">
    <property type="entry name" value="CdiA-CT_Ecl_RNase-like"/>
    <property type="match status" value="1"/>
</dbReference>
<dbReference type="KEGG" id="ngk:NGK_1629"/>
<evidence type="ECO:0000256" key="1">
    <source>
        <dbReference type="SAM" id="MobiDB-lite"/>
    </source>
</evidence>
<evidence type="ECO:0000313" key="4">
    <source>
        <dbReference type="Proteomes" id="UP000002564"/>
    </source>
</evidence>